<dbReference type="PANTHER" id="PTHR42886">
    <property type="entry name" value="RE40534P-RELATED"/>
    <property type="match status" value="1"/>
</dbReference>
<dbReference type="GO" id="GO:0052689">
    <property type="term" value="F:carboxylic ester hydrolase activity"/>
    <property type="evidence" value="ECO:0007669"/>
    <property type="project" value="TreeGrafter"/>
</dbReference>
<dbReference type="AlphaFoldDB" id="A0AA36IXN6"/>
<comment type="caution">
    <text evidence="3">The sequence shown here is derived from an EMBL/GenBank/DDBJ whole genome shotgun (WGS) entry which is preliminary data.</text>
</comment>
<reference evidence="3" key="1">
    <citation type="submission" date="2023-08" db="EMBL/GenBank/DDBJ databases">
        <authorList>
            <person name="Chen Y."/>
            <person name="Shah S."/>
            <person name="Dougan E. K."/>
            <person name="Thang M."/>
            <person name="Chan C."/>
        </authorList>
    </citation>
    <scope>NUCLEOTIDE SEQUENCE</scope>
</reference>
<name>A0AA36IXN6_9DINO</name>
<dbReference type="InterPro" id="IPR029058">
    <property type="entry name" value="AB_hydrolase_fold"/>
</dbReference>
<accession>A0AA36IXN6</accession>
<dbReference type="Pfam" id="PF00561">
    <property type="entry name" value="Abhydrolase_1"/>
    <property type="match status" value="1"/>
</dbReference>
<organism evidence="3 4">
    <name type="scientific">Effrenium voratum</name>
    <dbReference type="NCBI Taxonomy" id="2562239"/>
    <lineage>
        <taxon>Eukaryota</taxon>
        <taxon>Sar</taxon>
        <taxon>Alveolata</taxon>
        <taxon>Dinophyceae</taxon>
        <taxon>Suessiales</taxon>
        <taxon>Symbiodiniaceae</taxon>
        <taxon>Effrenium</taxon>
    </lineage>
</organism>
<feature type="domain" description="AB hydrolase-1" evidence="2">
    <location>
        <begin position="78"/>
        <end position="354"/>
    </location>
</feature>
<evidence type="ECO:0000259" key="2">
    <source>
        <dbReference type="Pfam" id="PF00561"/>
    </source>
</evidence>
<dbReference type="SUPFAM" id="SSF53474">
    <property type="entry name" value="alpha/beta-Hydrolases"/>
    <property type="match status" value="1"/>
</dbReference>
<dbReference type="GO" id="GO:0042171">
    <property type="term" value="F:lysophosphatidic acid acyltransferase activity"/>
    <property type="evidence" value="ECO:0007669"/>
    <property type="project" value="TreeGrafter"/>
</dbReference>
<dbReference type="Gene3D" id="3.40.50.1820">
    <property type="entry name" value="alpha/beta hydrolase"/>
    <property type="match status" value="1"/>
</dbReference>
<feature type="non-terminal residue" evidence="3">
    <location>
        <position position="710"/>
    </location>
</feature>
<comment type="similarity">
    <text evidence="1">Belongs to the peptidase S33 family. ABHD4/ABHD5 subfamily.</text>
</comment>
<dbReference type="GO" id="GO:0006654">
    <property type="term" value="P:phosphatidic acid biosynthetic process"/>
    <property type="evidence" value="ECO:0007669"/>
    <property type="project" value="TreeGrafter"/>
</dbReference>
<evidence type="ECO:0000256" key="1">
    <source>
        <dbReference type="ARBA" id="ARBA00038097"/>
    </source>
</evidence>
<protein>
    <recommendedName>
        <fullName evidence="2">AB hydrolase-1 domain-containing protein</fullName>
    </recommendedName>
</protein>
<dbReference type="GO" id="GO:0055088">
    <property type="term" value="P:lipid homeostasis"/>
    <property type="evidence" value="ECO:0007669"/>
    <property type="project" value="TreeGrafter"/>
</dbReference>
<evidence type="ECO:0000313" key="3">
    <source>
        <dbReference type="EMBL" id="CAJ1395853.1"/>
    </source>
</evidence>
<sequence>MVLDAVRCSLSGLSASLPLAERLRLRLGVLSTEERLRQAEAKLLQNVSKVHISEVPVGQGETIHTLSLAKSGAAGLAPVLLIHGYFMGSASWAQSMEPLTTSGRSVHAIDWPGWGLSTRNNFSETQGAEACEDFFVEGIEHWRRAMGLERVVLLGHSFGGYFAACYAMKYPQRVESLILASPVGMLPKSPDAGFTEERLQSMAWWQRILLLRVQKMWEAGWTPMDFVRALGPLGAWLTSWYMDRRFSRPRALGLLGQLDAEASAEYLHRLAQRRGSEQCLGQLLDFGAWPKLPLAPRLARRLAEAESAVPVTLLYGQQDWMDVNGGAWLARQLRDETQIIVVENAGHQLFLDNPQGSPKNEEYTSRVAGTMSRLVAAAEVLLAVRQRTLRALEELNEQLTKQWFRVNSGNTVAAGLAVASFGSLFVAPPMGVALGASSAAMGLGSRTGDAVAEADKGRSLAKLMEVDSTEQLAFESVESELRCVLARAAAAAKQRQTAPKAAALAAYAQTANLVLVRSAKYIALSQAGAEGVALAGRLLGGVGAGLAVGVAVHGWSTLKPMQKLVKEKIDEIQRSMEYLEGLRKQMCSALVCPGCGEALSFGREDLRRCSRFHCFHARCVEQEPSCPQCLDPVAKVKSSDQLNALLWLAGLRDFCAVTLEALGPQLQKANDRLQRLAAEDVRGLFMKSAPEDWWRVLLPSAAAQKRWTRP</sequence>
<dbReference type="InterPro" id="IPR000073">
    <property type="entry name" value="AB_hydrolase_1"/>
</dbReference>
<dbReference type="EMBL" id="CAUJNA010003211">
    <property type="protein sequence ID" value="CAJ1395853.1"/>
    <property type="molecule type" value="Genomic_DNA"/>
</dbReference>
<keyword evidence="4" id="KW-1185">Reference proteome</keyword>
<proteinExistence type="inferred from homology"/>
<dbReference type="PRINTS" id="PR00111">
    <property type="entry name" value="ABHYDROLASE"/>
</dbReference>
<evidence type="ECO:0000313" key="4">
    <source>
        <dbReference type="Proteomes" id="UP001178507"/>
    </source>
</evidence>
<gene>
    <name evidence="3" type="ORF">EVOR1521_LOCUS20186</name>
</gene>
<dbReference type="PANTHER" id="PTHR42886:SF29">
    <property type="entry name" value="PUMMELIG, ISOFORM A"/>
    <property type="match status" value="1"/>
</dbReference>
<dbReference type="Proteomes" id="UP001178507">
    <property type="component" value="Unassembled WGS sequence"/>
</dbReference>